<reference evidence="3" key="1">
    <citation type="submission" date="2016-10" db="EMBL/GenBank/DDBJ databases">
        <authorList>
            <person name="Varghese N."/>
            <person name="Submissions S."/>
        </authorList>
    </citation>
    <scope>NUCLEOTIDE SEQUENCE [LARGE SCALE GENOMIC DNA]</scope>
    <source>
        <strain evidence="3">Nm69</strain>
    </source>
</reference>
<protein>
    <submittedName>
        <fullName evidence="2">Uncharacterized protein</fullName>
    </submittedName>
</protein>
<dbReference type="EMBL" id="FOSP01000018">
    <property type="protein sequence ID" value="SFK86817.1"/>
    <property type="molecule type" value="Genomic_DNA"/>
</dbReference>
<dbReference type="OrthoDB" id="8544868at2"/>
<sequence>MNEQKEPNSCNNKDAAWVVIDTPLSTAELKLFCKDIERLFRINPMLNFKKWQSLGSNRYYFSGQNISQDPPFDFELTLAIRRLSDGIEVEYAHGLKTRTTIIIQPLQGQQATQRKNQSILTITDYYDRLPENERTQQLHLVDKSLTVWANDLHQFLIYWKKWSRYGPWRWFMRHVWQPMKPMGRRITYILFWVTFFELALILLGAAVYYLEYTE</sequence>
<organism evidence="2 3">
    <name type="scientific">Nitrosomonas aestuarii</name>
    <dbReference type="NCBI Taxonomy" id="52441"/>
    <lineage>
        <taxon>Bacteria</taxon>
        <taxon>Pseudomonadati</taxon>
        <taxon>Pseudomonadota</taxon>
        <taxon>Betaproteobacteria</taxon>
        <taxon>Nitrosomonadales</taxon>
        <taxon>Nitrosomonadaceae</taxon>
        <taxon>Nitrosomonas</taxon>
    </lineage>
</organism>
<evidence type="ECO:0000313" key="2">
    <source>
        <dbReference type="EMBL" id="SFK86817.1"/>
    </source>
</evidence>
<keyword evidence="1" id="KW-0812">Transmembrane</keyword>
<feature type="transmembrane region" description="Helical" evidence="1">
    <location>
        <begin position="189"/>
        <end position="210"/>
    </location>
</feature>
<keyword evidence="3" id="KW-1185">Reference proteome</keyword>
<dbReference type="RefSeq" id="WP_090700413.1">
    <property type="nucleotide sequence ID" value="NZ_FOSP01000018.1"/>
</dbReference>
<name>A0A1I4D2X6_9PROT</name>
<dbReference type="AlphaFoldDB" id="A0A1I4D2X6"/>
<keyword evidence="1" id="KW-1133">Transmembrane helix</keyword>
<evidence type="ECO:0000313" key="3">
    <source>
        <dbReference type="Proteomes" id="UP000199533"/>
    </source>
</evidence>
<keyword evidence="1" id="KW-0472">Membrane</keyword>
<proteinExistence type="predicted"/>
<dbReference type="Proteomes" id="UP000199533">
    <property type="component" value="Unassembled WGS sequence"/>
</dbReference>
<gene>
    <name evidence="2" type="ORF">SAMN05216302_101831</name>
</gene>
<accession>A0A1I4D2X6</accession>
<evidence type="ECO:0000256" key="1">
    <source>
        <dbReference type="SAM" id="Phobius"/>
    </source>
</evidence>
<dbReference type="STRING" id="52441.SAMN05216302_101831"/>